<protein>
    <submittedName>
        <fullName evidence="1">Uncharacterized protein</fullName>
    </submittedName>
</protein>
<name>A0A8D8QMS9_9HEMI</name>
<proteinExistence type="predicted"/>
<accession>A0A8D8QMS9</accession>
<dbReference type="EMBL" id="HBUF01085876">
    <property type="protein sequence ID" value="CAG6634350.1"/>
    <property type="molecule type" value="Transcribed_RNA"/>
</dbReference>
<organism evidence="1">
    <name type="scientific">Cacopsylla melanoneura</name>
    <dbReference type="NCBI Taxonomy" id="428564"/>
    <lineage>
        <taxon>Eukaryota</taxon>
        <taxon>Metazoa</taxon>
        <taxon>Ecdysozoa</taxon>
        <taxon>Arthropoda</taxon>
        <taxon>Hexapoda</taxon>
        <taxon>Insecta</taxon>
        <taxon>Pterygota</taxon>
        <taxon>Neoptera</taxon>
        <taxon>Paraneoptera</taxon>
        <taxon>Hemiptera</taxon>
        <taxon>Sternorrhyncha</taxon>
        <taxon>Psylloidea</taxon>
        <taxon>Psyllidae</taxon>
        <taxon>Psyllinae</taxon>
        <taxon>Cacopsylla</taxon>
    </lineage>
</organism>
<dbReference type="EMBL" id="HBUF01365156">
    <property type="protein sequence ID" value="CAG6723181.1"/>
    <property type="molecule type" value="Transcribed_RNA"/>
</dbReference>
<dbReference type="EMBL" id="HBUF01365154">
    <property type="protein sequence ID" value="CAG6723175.1"/>
    <property type="molecule type" value="Transcribed_RNA"/>
</dbReference>
<dbReference type="EMBL" id="HBUF01365155">
    <property type="protein sequence ID" value="CAG6723178.1"/>
    <property type="molecule type" value="Transcribed_RNA"/>
</dbReference>
<dbReference type="EMBL" id="HBUF01224798">
    <property type="protein sequence ID" value="CAG6670974.1"/>
    <property type="molecule type" value="Transcribed_RNA"/>
</dbReference>
<evidence type="ECO:0000313" key="1">
    <source>
        <dbReference type="EMBL" id="CAG6634350.1"/>
    </source>
</evidence>
<dbReference type="EMBL" id="HBUF01661439">
    <property type="protein sequence ID" value="CAG6788728.1"/>
    <property type="molecule type" value="Transcribed_RNA"/>
</dbReference>
<reference evidence="1" key="1">
    <citation type="submission" date="2021-05" db="EMBL/GenBank/DDBJ databases">
        <authorList>
            <person name="Alioto T."/>
            <person name="Alioto T."/>
            <person name="Gomez Garrido J."/>
        </authorList>
    </citation>
    <scope>NUCLEOTIDE SEQUENCE</scope>
</reference>
<sequence>MQRCPAAVVDYKCPCSLTLRRKIGTEMIRLSTERTIQTIPRLWTMKVVIGLQDTHGIERTVNDLLSILIATKSQTREIDCQTNRIRGIEWKMIGRIEITSEQTGVEAEDWKMIGMIVEE</sequence>
<dbReference type="AlphaFoldDB" id="A0A8D8QMS9"/>
<dbReference type="EMBL" id="HBUF01661437">
    <property type="protein sequence ID" value="CAG6788722.1"/>
    <property type="molecule type" value="Transcribed_RNA"/>
</dbReference>